<feature type="transmembrane region" description="Helical" evidence="2">
    <location>
        <begin position="99"/>
        <end position="121"/>
    </location>
</feature>
<keyword evidence="2" id="KW-1133">Transmembrane helix</keyword>
<feature type="transmembrane region" description="Helical" evidence="2">
    <location>
        <begin position="62"/>
        <end position="79"/>
    </location>
</feature>
<protein>
    <submittedName>
        <fullName evidence="4">UPF0162 protein YchA</fullName>
    </submittedName>
</protein>
<gene>
    <name evidence="4" type="primary">ychA</name>
    <name evidence="4" type="ORF">BUCISPPA3004_120</name>
</gene>
<evidence type="ECO:0000313" key="5">
    <source>
        <dbReference type="Proteomes" id="UP000294413"/>
    </source>
</evidence>
<evidence type="ECO:0000256" key="1">
    <source>
        <dbReference type="ARBA" id="ARBA00007100"/>
    </source>
</evidence>
<dbReference type="RefSeq" id="WP_154048817.1">
    <property type="nucleotide sequence ID" value="NZ_LR217722.1"/>
</dbReference>
<dbReference type="OrthoDB" id="232498at2"/>
<name>A0A451DE09_9GAMM</name>
<dbReference type="EMBL" id="LR217722">
    <property type="protein sequence ID" value="VFP84883.1"/>
    <property type="molecule type" value="Genomic_DNA"/>
</dbReference>
<sequence length="269" mass="31167">MIDLYDIDFSQMSLCELMIKIMADIRDDFSEEETMNVCKKKIQEAILFVSNKLTEKKKIEKLLFLFYKIWKFGSSVAAYKLSDMIWLDKVILSNQGSSFSLGIILIYLASHLNILITPVIFPTQLILKFKNPEKNFFYIDPINGEIINKHTLKIWLKGNISPSAELTNNHLQDSQPLVVTQKILDILKVALLEEKSIELALNVSNILLKLKPKDPYEIRDRGLIFSQLNCYHIAISDLLYFIEKCPEDPISDIIKMQIHSIEQKKITFH</sequence>
<feature type="domain" description="Protein SirB1 N-terminal" evidence="3">
    <location>
        <begin position="41"/>
        <end position="184"/>
    </location>
</feature>
<reference evidence="4 5" key="1">
    <citation type="submission" date="2019-02" db="EMBL/GenBank/DDBJ databases">
        <authorList>
            <person name="Manzano-Marin A."/>
            <person name="Manzano-Marin A."/>
        </authorList>
    </citation>
    <scope>NUCLEOTIDE SEQUENCE [LARGE SCALE GENOMIC DNA]</scope>
    <source>
        <strain evidence="4 5">BuCisplendens</strain>
    </source>
</reference>
<organism evidence="4 5">
    <name type="scientific">Buchnera aphidicola</name>
    <name type="common">Cinara splendens</name>
    <dbReference type="NCBI Taxonomy" id="2518979"/>
    <lineage>
        <taxon>Bacteria</taxon>
        <taxon>Pseudomonadati</taxon>
        <taxon>Pseudomonadota</taxon>
        <taxon>Gammaproteobacteria</taxon>
        <taxon>Enterobacterales</taxon>
        <taxon>Erwiniaceae</taxon>
        <taxon>Buchnera</taxon>
    </lineage>
</organism>
<keyword evidence="2" id="KW-0812">Transmembrane</keyword>
<dbReference type="Proteomes" id="UP000294413">
    <property type="component" value="Chromosome 1"/>
</dbReference>
<keyword evidence="2" id="KW-0472">Membrane</keyword>
<dbReference type="InterPro" id="IPR032698">
    <property type="entry name" value="SirB1_N"/>
</dbReference>
<evidence type="ECO:0000259" key="3">
    <source>
        <dbReference type="Pfam" id="PF13369"/>
    </source>
</evidence>
<dbReference type="Pfam" id="PF13369">
    <property type="entry name" value="Transglut_core2"/>
    <property type="match status" value="1"/>
</dbReference>
<comment type="similarity">
    <text evidence="1">Belongs to the UPF0162 family.</text>
</comment>
<proteinExistence type="inferred from homology"/>
<accession>A0A451DE09</accession>
<dbReference type="AlphaFoldDB" id="A0A451DE09"/>
<dbReference type="Pfam" id="PF13371">
    <property type="entry name" value="TPR_9"/>
    <property type="match status" value="1"/>
</dbReference>
<evidence type="ECO:0000256" key="2">
    <source>
        <dbReference type="SAM" id="Phobius"/>
    </source>
</evidence>
<evidence type="ECO:0000313" key="4">
    <source>
        <dbReference type="EMBL" id="VFP84883.1"/>
    </source>
</evidence>